<feature type="domain" description="C2H2-type" evidence="16">
    <location>
        <begin position="505"/>
        <end position="532"/>
    </location>
</feature>
<dbReference type="FunFam" id="1.10.4020.10:FF:000001">
    <property type="entry name" value="zinc finger protein 263 isoform X1"/>
    <property type="match status" value="1"/>
</dbReference>
<evidence type="ECO:0000259" key="16">
    <source>
        <dbReference type="PROSITE" id="PS50157"/>
    </source>
</evidence>
<keyword evidence="5" id="KW-0677">Repeat</keyword>
<dbReference type="FunFam" id="3.30.160.60:FF:001270">
    <property type="entry name" value="zinc finger protein 583 isoform X1"/>
    <property type="match status" value="1"/>
</dbReference>
<evidence type="ECO:0000256" key="11">
    <source>
        <dbReference type="ARBA" id="ARBA00023163"/>
    </source>
</evidence>
<dbReference type="PANTHER" id="PTHR19818">
    <property type="entry name" value="ZINC FINGER PROTEIN ZIC AND GLI"/>
    <property type="match status" value="1"/>
</dbReference>
<evidence type="ECO:0000256" key="13">
    <source>
        <dbReference type="PROSITE-ProRule" id="PRU00042"/>
    </source>
</evidence>
<evidence type="ECO:0000256" key="12">
    <source>
        <dbReference type="ARBA" id="ARBA00023242"/>
    </source>
</evidence>
<evidence type="ECO:0000256" key="6">
    <source>
        <dbReference type="ARBA" id="ARBA00022771"/>
    </source>
</evidence>
<dbReference type="SUPFAM" id="SSF57667">
    <property type="entry name" value="beta-beta-alpha zinc fingers"/>
    <property type="match status" value="7"/>
</dbReference>
<keyword evidence="3" id="KW-1017">Isopeptide bond</keyword>
<evidence type="ECO:0000256" key="8">
    <source>
        <dbReference type="ARBA" id="ARBA00022843"/>
    </source>
</evidence>
<feature type="region of interest" description="Disordered" evidence="15">
    <location>
        <begin position="552"/>
        <end position="574"/>
    </location>
</feature>
<feature type="domain" description="C2H2-type" evidence="16">
    <location>
        <begin position="662"/>
        <end position="689"/>
    </location>
</feature>
<accession>A0A833YN76</accession>
<comment type="caution">
    <text evidence="18">The sequence shown here is derived from an EMBL/GenBank/DDBJ whole genome shotgun (WGS) entry which is preliminary data.</text>
</comment>
<feature type="domain" description="SCAN box" evidence="17">
    <location>
        <begin position="134"/>
        <end position="215"/>
    </location>
</feature>
<dbReference type="SMART" id="SM00355">
    <property type="entry name" value="ZnF_C2H2"/>
    <property type="match status" value="13"/>
</dbReference>
<dbReference type="FunFam" id="3.30.160.60:FF:002343">
    <property type="entry name" value="Zinc finger protein 33A"/>
    <property type="match status" value="2"/>
</dbReference>
<dbReference type="GO" id="GO:0045944">
    <property type="term" value="P:positive regulation of transcription by RNA polymerase II"/>
    <property type="evidence" value="ECO:0007669"/>
    <property type="project" value="UniProtKB-ARBA"/>
</dbReference>
<evidence type="ECO:0000256" key="7">
    <source>
        <dbReference type="ARBA" id="ARBA00022833"/>
    </source>
</evidence>
<feature type="domain" description="C2H2-type" evidence="16">
    <location>
        <begin position="634"/>
        <end position="661"/>
    </location>
</feature>
<dbReference type="InterPro" id="IPR050329">
    <property type="entry name" value="GLI_C2H2-zinc-finger"/>
</dbReference>
<sequence>MPGPEAGSAGAGVQECDLIVGNNAIPGTRVETDEGGRRTRRRSGCCVEHSGRYSPAREGKSANSHAQERESGPLRAKGQTLASAQTVFLMRPAALGSPGHTAPEDKRSIMVKLEDSEEEKEETTPWDPGPEAARQCFWHFRYDEAAGPREALALLRKLCHQWLQPKVHSKEQMLELLVLEQFLSALPTEIQARVREQQPGSPEEAVALVEELRQKPGGPRRWVTVQVQGQEVLSEKMELSDFQPLLQTKPRITEPGPDTTPGATQRSLLSLHVKEEPEVTEDPGEGRQEFLDSGPLASPQEANSTLLLEEAQGCGMVLDQASLHSKTGPKGPSWTELPGALWQEQPGSIFSPGFALQMDSVSAGPGTVSPHLHWDHGVAGLTGQLQSPLQEGGFSHALVLPSDPGGEQDPTDEDPRQGVGRIMTTICWPAPRGRSRGRPSTGAGAVRGGRCDVCGKVFSQRSNLLRHQKIHTGERPFVCGECGRGFSRSSHLLRHQLTHTEERPFVCGDCGQGFVRSARLEEHRRVHTGEQPFHCTDCGQSFRQRSNLLQHRRIHGDPPGTGTGPPTPPSVPEPPGPFPCSECCESFARRAVLLEHQAVHTGDKSFSCVECGERFGRRSVLLQHRRVHSRERPFACAECGQSFRQRSNLTQHRRIHTGERPFACTECGKAFRQRPTLTQHLRVHTGEKPFSCPECGQRFSQRLKLTRHQRTHTGEKPYHCGECDLGFTQVSRLTEHQRIHTGERPFSCPECGQCFRQHANLTQHRRIHTGERPYPCPECGKAFRQRPTLTQHLRTHLHEKPFSCQDCGRRFHQSTKLIQHQRVHSAE</sequence>
<gene>
    <name evidence="18" type="ORF">HJG60_013511</name>
</gene>
<evidence type="ECO:0000256" key="14">
    <source>
        <dbReference type="PROSITE-ProRule" id="PRU00187"/>
    </source>
</evidence>
<dbReference type="Pfam" id="PF00096">
    <property type="entry name" value="zf-C2H2"/>
    <property type="match status" value="12"/>
</dbReference>
<dbReference type="InterPro" id="IPR036236">
    <property type="entry name" value="Znf_C2H2_sf"/>
</dbReference>
<keyword evidence="12 14" id="KW-0539">Nucleus</keyword>
<feature type="domain" description="C2H2-type" evidence="16">
    <location>
        <begin position="477"/>
        <end position="504"/>
    </location>
</feature>
<dbReference type="Proteomes" id="UP000664940">
    <property type="component" value="Unassembled WGS sequence"/>
</dbReference>
<evidence type="ECO:0000259" key="17">
    <source>
        <dbReference type="PROSITE" id="PS50804"/>
    </source>
</evidence>
<evidence type="ECO:0000256" key="2">
    <source>
        <dbReference type="ARBA" id="ARBA00006991"/>
    </source>
</evidence>
<feature type="domain" description="C2H2-type" evidence="16">
    <location>
        <begin position="578"/>
        <end position="605"/>
    </location>
</feature>
<dbReference type="GO" id="GO:0000978">
    <property type="term" value="F:RNA polymerase II cis-regulatory region sequence-specific DNA binding"/>
    <property type="evidence" value="ECO:0007669"/>
    <property type="project" value="TreeGrafter"/>
</dbReference>
<dbReference type="Gene3D" id="1.10.4020.10">
    <property type="entry name" value="DNA breaking-rejoining enzymes"/>
    <property type="match status" value="1"/>
</dbReference>
<keyword evidence="4" id="KW-0479">Metal-binding</keyword>
<dbReference type="Pfam" id="PF02023">
    <property type="entry name" value="SCAN"/>
    <property type="match status" value="1"/>
</dbReference>
<feature type="domain" description="C2H2-type" evidence="16">
    <location>
        <begin position="774"/>
        <end position="801"/>
    </location>
</feature>
<dbReference type="PROSITE" id="PS50157">
    <property type="entry name" value="ZINC_FINGER_C2H2_2"/>
    <property type="match status" value="13"/>
</dbReference>
<dbReference type="FunFam" id="3.30.160.60:FF:001243">
    <property type="entry name" value="myeloid zinc finger 1 isoform X1"/>
    <property type="match status" value="1"/>
</dbReference>
<evidence type="ECO:0000256" key="3">
    <source>
        <dbReference type="ARBA" id="ARBA00022499"/>
    </source>
</evidence>
<evidence type="ECO:0000256" key="9">
    <source>
        <dbReference type="ARBA" id="ARBA00023015"/>
    </source>
</evidence>
<dbReference type="PROSITE" id="PS00028">
    <property type="entry name" value="ZINC_FINGER_C2H2_1"/>
    <property type="match status" value="13"/>
</dbReference>
<dbReference type="CDD" id="cd07936">
    <property type="entry name" value="SCAN"/>
    <property type="match status" value="1"/>
</dbReference>
<dbReference type="InterPro" id="IPR003309">
    <property type="entry name" value="SCAN_dom"/>
</dbReference>
<reference evidence="18 19" key="1">
    <citation type="journal article" date="2020" name="Nature">
        <title>Six reference-quality genomes reveal evolution of bat adaptations.</title>
        <authorList>
            <person name="Jebb D."/>
            <person name="Huang Z."/>
            <person name="Pippel M."/>
            <person name="Hughes G.M."/>
            <person name="Lavrichenko K."/>
            <person name="Devanna P."/>
            <person name="Winkler S."/>
            <person name="Jermiin L.S."/>
            <person name="Skirmuntt E.C."/>
            <person name="Katzourakis A."/>
            <person name="Burkitt-Gray L."/>
            <person name="Ray D.A."/>
            <person name="Sullivan K.A.M."/>
            <person name="Roscito J.G."/>
            <person name="Kirilenko B.M."/>
            <person name="Davalos L.M."/>
            <person name="Corthals A.P."/>
            <person name="Power M.L."/>
            <person name="Jones G."/>
            <person name="Ransome R.D."/>
            <person name="Dechmann D.K.N."/>
            <person name="Locatelli A.G."/>
            <person name="Puechmaille S.J."/>
            <person name="Fedrigo O."/>
            <person name="Jarvis E.D."/>
            <person name="Hiller M."/>
            <person name="Vernes S.C."/>
            <person name="Myers E.W."/>
            <person name="Teeling E.C."/>
        </authorList>
    </citation>
    <scope>NUCLEOTIDE SEQUENCE [LARGE SCALE GENOMIC DNA]</scope>
    <source>
        <strain evidence="18">Bat1K_MPI-CBG_1</strain>
    </source>
</reference>
<dbReference type="Gene3D" id="3.30.160.60">
    <property type="entry name" value="Classic Zinc Finger"/>
    <property type="match status" value="13"/>
</dbReference>
<evidence type="ECO:0000256" key="10">
    <source>
        <dbReference type="ARBA" id="ARBA00023125"/>
    </source>
</evidence>
<name>A0A833YN76_9CHIR</name>
<feature type="region of interest" description="Disordered" evidence="15">
    <location>
        <begin position="275"/>
        <end position="299"/>
    </location>
</feature>
<feature type="region of interest" description="Disordered" evidence="15">
    <location>
        <begin position="23"/>
        <end position="79"/>
    </location>
</feature>
<feature type="domain" description="C2H2-type" evidence="16">
    <location>
        <begin position="802"/>
        <end position="827"/>
    </location>
</feature>
<dbReference type="AlphaFoldDB" id="A0A833YN76"/>
<feature type="domain" description="C2H2-type" evidence="16">
    <location>
        <begin position="533"/>
        <end position="555"/>
    </location>
</feature>
<dbReference type="EMBL" id="JABVXQ010000014">
    <property type="protein sequence ID" value="KAF6078744.1"/>
    <property type="molecule type" value="Genomic_DNA"/>
</dbReference>
<feature type="compositionally biased region" description="Basic and acidic residues" evidence="15">
    <location>
        <begin position="49"/>
        <end position="72"/>
    </location>
</feature>
<keyword evidence="8" id="KW-0832">Ubl conjugation</keyword>
<keyword evidence="11" id="KW-0804">Transcription</keyword>
<dbReference type="FunFam" id="3.30.160.60:FF:000647">
    <property type="entry name" value="myeloid zinc finger 1 isoform X1"/>
    <property type="match status" value="2"/>
</dbReference>
<comment type="subcellular location">
    <subcellularLocation>
        <location evidence="1 14">Nucleus</location>
    </subcellularLocation>
</comment>
<dbReference type="InterPro" id="IPR013087">
    <property type="entry name" value="Znf_C2H2_type"/>
</dbReference>
<dbReference type="SUPFAM" id="SSF47353">
    <property type="entry name" value="Retrovirus capsid dimerization domain-like"/>
    <property type="match status" value="1"/>
</dbReference>
<dbReference type="PROSITE" id="PS50804">
    <property type="entry name" value="SCAN_BOX"/>
    <property type="match status" value="1"/>
</dbReference>
<dbReference type="GO" id="GO:0042802">
    <property type="term" value="F:identical protein binding"/>
    <property type="evidence" value="ECO:0007669"/>
    <property type="project" value="UniProtKB-ARBA"/>
</dbReference>
<feature type="domain" description="C2H2-type" evidence="16">
    <location>
        <begin position="449"/>
        <end position="476"/>
    </location>
</feature>
<evidence type="ECO:0000256" key="5">
    <source>
        <dbReference type="ARBA" id="ARBA00022737"/>
    </source>
</evidence>
<comment type="similarity">
    <text evidence="2">Belongs to the krueppel C2H2-type zinc-finger protein family.</text>
</comment>
<dbReference type="FunFam" id="3.30.160.60:FF:000710">
    <property type="entry name" value="Zinc finger protein 768"/>
    <property type="match status" value="1"/>
</dbReference>
<feature type="domain" description="C2H2-type" evidence="16">
    <location>
        <begin position="606"/>
        <end position="633"/>
    </location>
</feature>
<dbReference type="SMART" id="SM00431">
    <property type="entry name" value="SCAN"/>
    <property type="match status" value="1"/>
</dbReference>
<dbReference type="GO" id="GO:0000981">
    <property type="term" value="F:DNA-binding transcription factor activity, RNA polymerase II-specific"/>
    <property type="evidence" value="ECO:0007669"/>
    <property type="project" value="TreeGrafter"/>
</dbReference>
<organism evidence="18 19">
    <name type="scientific">Phyllostomus discolor</name>
    <name type="common">pale spear-nosed bat</name>
    <dbReference type="NCBI Taxonomy" id="89673"/>
    <lineage>
        <taxon>Eukaryota</taxon>
        <taxon>Metazoa</taxon>
        <taxon>Chordata</taxon>
        <taxon>Craniata</taxon>
        <taxon>Vertebrata</taxon>
        <taxon>Euteleostomi</taxon>
        <taxon>Mammalia</taxon>
        <taxon>Eutheria</taxon>
        <taxon>Laurasiatheria</taxon>
        <taxon>Chiroptera</taxon>
        <taxon>Yangochiroptera</taxon>
        <taxon>Phyllostomidae</taxon>
        <taxon>Phyllostominae</taxon>
        <taxon>Phyllostomus</taxon>
    </lineage>
</organism>
<evidence type="ECO:0000313" key="19">
    <source>
        <dbReference type="Proteomes" id="UP000664940"/>
    </source>
</evidence>
<dbReference type="FunFam" id="3.30.160.60:FF:002716">
    <property type="entry name" value="Zinc finger protein 212"/>
    <property type="match status" value="1"/>
</dbReference>
<evidence type="ECO:0000256" key="1">
    <source>
        <dbReference type="ARBA" id="ARBA00004123"/>
    </source>
</evidence>
<dbReference type="GO" id="GO:0008270">
    <property type="term" value="F:zinc ion binding"/>
    <property type="evidence" value="ECO:0007669"/>
    <property type="project" value="UniProtKB-KW"/>
</dbReference>
<dbReference type="GO" id="GO:0005634">
    <property type="term" value="C:nucleus"/>
    <property type="evidence" value="ECO:0007669"/>
    <property type="project" value="UniProtKB-SubCell"/>
</dbReference>
<evidence type="ECO:0000256" key="4">
    <source>
        <dbReference type="ARBA" id="ARBA00022723"/>
    </source>
</evidence>
<proteinExistence type="inferred from homology"/>
<feature type="domain" description="C2H2-type" evidence="16">
    <location>
        <begin position="746"/>
        <end position="773"/>
    </location>
</feature>
<keyword evidence="9" id="KW-0805">Transcription regulation</keyword>
<evidence type="ECO:0000313" key="18">
    <source>
        <dbReference type="EMBL" id="KAF6078744.1"/>
    </source>
</evidence>
<keyword evidence="10" id="KW-0238">DNA-binding</keyword>
<dbReference type="InterPro" id="IPR038269">
    <property type="entry name" value="SCAN_sf"/>
</dbReference>
<feature type="compositionally biased region" description="Pro residues" evidence="15">
    <location>
        <begin position="565"/>
        <end position="574"/>
    </location>
</feature>
<evidence type="ECO:0000256" key="15">
    <source>
        <dbReference type="SAM" id="MobiDB-lite"/>
    </source>
</evidence>
<dbReference type="PANTHER" id="PTHR19818:SF158">
    <property type="entry name" value="C2H2-TYPE DOMAIN-CONTAINING PROTEIN-RELATED"/>
    <property type="match status" value="1"/>
</dbReference>
<feature type="domain" description="C2H2-type" evidence="16">
    <location>
        <begin position="718"/>
        <end position="745"/>
    </location>
</feature>
<dbReference type="FunFam" id="3.30.160.60:FF:000321">
    <property type="entry name" value="myeloid zinc finger 1 isoform X1"/>
    <property type="match status" value="4"/>
</dbReference>
<protein>
    <submittedName>
        <fullName evidence="18">Myeloid zinc finger 1</fullName>
    </submittedName>
</protein>
<dbReference type="FunFam" id="3.30.160.60:FF:000508">
    <property type="entry name" value="Myeloid zinc finger 1"/>
    <property type="match status" value="1"/>
</dbReference>
<keyword evidence="6 13" id="KW-0863">Zinc-finger</keyword>
<keyword evidence="7" id="KW-0862">Zinc</keyword>
<feature type="domain" description="C2H2-type" evidence="16">
    <location>
        <begin position="690"/>
        <end position="717"/>
    </location>
</feature>